<protein>
    <recommendedName>
        <fullName evidence="9">DUF86 domain-containing protein</fullName>
    </recommendedName>
</protein>
<dbReference type="InterPro" id="IPR037038">
    <property type="entry name" value="HepT-like_sf"/>
</dbReference>
<evidence type="ECO:0000256" key="1">
    <source>
        <dbReference type="ARBA" id="ARBA00022553"/>
    </source>
</evidence>
<evidence type="ECO:0000256" key="5">
    <source>
        <dbReference type="ARBA" id="ARBA00022801"/>
    </source>
</evidence>
<dbReference type="Gene3D" id="1.20.120.580">
    <property type="entry name" value="bsu32300-like"/>
    <property type="match status" value="1"/>
</dbReference>
<dbReference type="PANTHER" id="PTHR34139">
    <property type="entry name" value="UPF0331 PROTEIN MJ0127"/>
    <property type="match status" value="1"/>
</dbReference>
<organism evidence="7 8">
    <name type="scientific">Allocoleopsis franciscana PCC 7113</name>
    <dbReference type="NCBI Taxonomy" id="1173027"/>
    <lineage>
        <taxon>Bacteria</taxon>
        <taxon>Bacillati</taxon>
        <taxon>Cyanobacteriota</taxon>
        <taxon>Cyanophyceae</taxon>
        <taxon>Coleofasciculales</taxon>
        <taxon>Coleofasciculaceae</taxon>
        <taxon>Allocoleopsis</taxon>
        <taxon>Allocoleopsis franciscana</taxon>
    </lineage>
</organism>
<evidence type="ECO:0000256" key="4">
    <source>
        <dbReference type="ARBA" id="ARBA00022741"/>
    </source>
</evidence>
<keyword evidence="8" id="KW-1185">Reference proteome</keyword>
<keyword evidence="5" id="KW-0378">Hydrolase</keyword>
<dbReference type="GO" id="GO:0000166">
    <property type="term" value="F:nucleotide binding"/>
    <property type="evidence" value="ECO:0007669"/>
    <property type="project" value="UniProtKB-KW"/>
</dbReference>
<dbReference type="Proteomes" id="UP000010471">
    <property type="component" value="Chromosome"/>
</dbReference>
<evidence type="ECO:0000313" key="8">
    <source>
        <dbReference type="Proteomes" id="UP000010471"/>
    </source>
</evidence>
<dbReference type="Pfam" id="PF01934">
    <property type="entry name" value="HepT-like"/>
    <property type="match status" value="1"/>
</dbReference>
<dbReference type="OrthoDB" id="9810538at2"/>
<keyword evidence="1" id="KW-0597">Phosphoprotein</keyword>
<evidence type="ECO:0000313" key="7">
    <source>
        <dbReference type="EMBL" id="AFZ20848.1"/>
    </source>
</evidence>
<dbReference type="InterPro" id="IPR008201">
    <property type="entry name" value="HepT-like"/>
</dbReference>
<keyword evidence="4" id="KW-0547">Nucleotide-binding</keyword>
<dbReference type="InterPro" id="IPR051813">
    <property type="entry name" value="HepT_RNase_toxin"/>
</dbReference>
<evidence type="ECO:0000256" key="3">
    <source>
        <dbReference type="ARBA" id="ARBA00022722"/>
    </source>
</evidence>
<comment type="similarity">
    <text evidence="6">Belongs to the HepT RNase toxin family.</text>
</comment>
<evidence type="ECO:0008006" key="9">
    <source>
        <dbReference type="Google" id="ProtNLM"/>
    </source>
</evidence>
<dbReference type="eggNOG" id="COG2361">
    <property type="taxonomic scope" value="Bacteria"/>
</dbReference>
<dbReference type="GO" id="GO:0110001">
    <property type="term" value="C:toxin-antitoxin complex"/>
    <property type="evidence" value="ECO:0007669"/>
    <property type="project" value="InterPro"/>
</dbReference>
<dbReference type="GO" id="GO:0004540">
    <property type="term" value="F:RNA nuclease activity"/>
    <property type="evidence" value="ECO:0007669"/>
    <property type="project" value="InterPro"/>
</dbReference>
<gene>
    <name evidence="7" type="ORF">Mic7113_5194</name>
</gene>
<dbReference type="AlphaFoldDB" id="K9WKY1"/>
<dbReference type="HOGENOM" id="CLU_142825_3_2_3"/>
<name>K9WKY1_9CYAN</name>
<reference evidence="7 8" key="1">
    <citation type="submission" date="2012-06" db="EMBL/GenBank/DDBJ databases">
        <title>Finished chromosome of genome of Microcoleus sp. PCC 7113.</title>
        <authorList>
            <consortium name="US DOE Joint Genome Institute"/>
            <person name="Gugger M."/>
            <person name="Coursin T."/>
            <person name="Rippka R."/>
            <person name="Tandeau De Marsac N."/>
            <person name="Huntemann M."/>
            <person name="Wei C.-L."/>
            <person name="Han J."/>
            <person name="Detter J.C."/>
            <person name="Han C."/>
            <person name="Tapia R."/>
            <person name="Chen A."/>
            <person name="Kyrpides N."/>
            <person name="Mavromatis K."/>
            <person name="Markowitz V."/>
            <person name="Szeto E."/>
            <person name="Ivanova N."/>
            <person name="Pagani I."/>
            <person name="Pati A."/>
            <person name="Goodwin L."/>
            <person name="Nordberg H.P."/>
            <person name="Cantor M.N."/>
            <person name="Hua S.X."/>
            <person name="Woyke T."/>
            <person name="Kerfeld C.A."/>
        </authorList>
    </citation>
    <scope>NUCLEOTIDE SEQUENCE [LARGE SCALE GENOMIC DNA]</scope>
    <source>
        <strain evidence="7 8">PCC 7113</strain>
    </source>
</reference>
<evidence type="ECO:0000256" key="6">
    <source>
        <dbReference type="ARBA" id="ARBA00024207"/>
    </source>
</evidence>
<proteinExistence type="inferred from homology"/>
<sequence>MLHRDLSSLADILVAARLVQMFVVGADRDTFETDLMRQSAVMRQLEIIGEATKRLSEAFRGSHPEIPWRQMAGMRDILIHDYDDVDLDEVWNVTTISIPELIRQIEPLVPPEEQV</sequence>
<keyword evidence="2" id="KW-1277">Toxin-antitoxin system</keyword>
<accession>K9WKY1</accession>
<dbReference type="PATRIC" id="fig|1173027.3.peg.5756"/>
<dbReference type="PANTHER" id="PTHR34139:SF1">
    <property type="entry name" value="RNASE MJ1380-RELATED"/>
    <property type="match status" value="1"/>
</dbReference>
<dbReference type="KEGG" id="mic:Mic7113_5194"/>
<dbReference type="EMBL" id="CP003630">
    <property type="protein sequence ID" value="AFZ20848.1"/>
    <property type="molecule type" value="Genomic_DNA"/>
</dbReference>
<keyword evidence="3" id="KW-0540">Nuclease</keyword>
<dbReference type="RefSeq" id="WP_015184981.1">
    <property type="nucleotide sequence ID" value="NC_019738.1"/>
</dbReference>
<evidence type="ECO:0000256" key="2">
    <source>
        <dbReference type="ARBA" id="ARBA00022649"/>
    </source>
</evidence>
<dbReference type="STRING" id="1173027.Mic7113_5194"/>
<dbReference type="GO" id="GO:0016787">
    <property type="term" value="F:hydrolase activity"/>
    <property type="evidence" value="ECO:0007669"/>
    <property type="project" value="UniProtKB-KW"/>
</dbReference>